<organism evidence="1 2">
    <name type="scientific">Pristionchus fissidentatus</name>
    <dbReference type="NCBI Taxonomy" id="1538716"/>
    <lineage>
        <taxon>Eukaryota</taxon>
        <taxon>Metazoa</taxon>
        <taxon>Ecdysozoa</taxon>
        <taxon>Nematoda</taxon>
        <taxon>Chromadorea</taxon>
        <taxon>Rhabditida</taxon>
        <taxon>Rhabditina</taxon>
        <taxon>Diplogasteromorpha</taxon>
        <taxon>Diplogasteroidea</taxon>
        <taxon>Neodiplogasteridae</taxon>
        <taxon>Pristionchus</taxon>
    </lineage>
</organism>
<name>A0AAV5WZG7_9BILA</name>
<dbReference type="EMBL" id="BTSY01000007">
    <property type="protein sequence ID" value="GMT35142.1"/>
    <property type="molecule type" value="Genomic_DNA"/>
</dbReference>
<keyword evidence="2" id="KW-1185">Reference proteome</keyword>
<evidence type="ECO:0000313" key="1">
    <source>
        <dbReference type="EMBL" id="GMT35142.1"/>
    </source>
</evidence>
<gene>
    <name evidence="1" type="ORF">PFISCL1PPCAC_26439</name>
</gene>
<evidence type="ECO:0000313" key="2">
    <source>
        <dbReference type="Proteomes" id="UP001432322"/>
    </source>
</evidence>
<accession>A0AAV5WZG7</accession>
<comment type="caution">
    <text evidence="1">The sequence shown here is derived from an EMBL/GenBank/DDBJ whole genome shotgun (WGS) entry which is preliminary data.</text>
</comment>
<sequence length="97" mass="11437">TNFALFEYAEIRAFSVDRRIPFHLTSINMRWMIALLKGCHIDDVSLVLERDTRPQIKFIPELLSLVNARRVEFFLQTAASCDMFMHFEYDNFSEAIC</sequence>
<dbReference type="Proteomes" id="UP001432322">
    <property type="component" value="Unassembled WGS sequence"/>
</dbReference>
<protein>
    <submittedName>
        <fullName evidence="1">Uncharacterized protein</fullName>
    </submittedName>
</protein>
<feature type="non-terminal residue" evidence="1">
    <location>
        <position position="1"/>
    </location>
</feature>
<proteinExistence type="predicted"/>
<reference evidence="1" key="1">
    <citation type="submission" date="2023-10" db="EMBL/GenBank/DDBJ databases">
        <title>Genome assembly of Pristionchus species.</title>
        <authorList>
            <person name="Yoshida K."/>
            <person name="Sommer R.J."/>
        </authorList>
    </citation>
    <scope>NUCLEOTIDE SEQUENCE</scope>
    <source>
        <strain evidence="1">RS5133</strain>
    </source>
</reference>
<feature type="non-terminal residue" evidence="1">
    <location>
        <position position="97"/>
    </location>
</feature>
<dbReference type="AlphaFoldDB" id="A0AAV5WZG7"/>